<dbReference type="EMBL" id="JAUKUA010000007">
    <property type="protein sequence ID" value="KAK0704700.1"/>
    <property type="molecule type" value="Genomic_DNA"/>
</dbReference>
<name>A0AA39ZW62_9PEZI</name>
<comment type="caution">
    <text evidence="2">The sequence shown here is derived from an EMBL/GenBank/DDBJ whole genome shotgun (WGS) entry which is preliminary data.</text>
</comment>
<evidence type="ECO:0000313" key="3">
    <source>
        <dbReference type="Proteomes" id="UP001172102"/>
    </source>
</evidence>
<keyword evidence="1" id="KW-0472">Membrane</keyword>
<dbReference type="Proteomes" id="UP001172102">
    <property type="component" value="Unassembled WGS sequence"/>
</dbReference>
<proteinExistence type="predicted"/>
<keyword evidence="1" id="KW-0812">Transmembrane</keyword>
<evidence type="ECO:0000256" key="1">
    <source>
        <dbReference type="SAM" id="Phobius"/>
    </source>
</evidence>
<organism evidence="2 3">
    <name type="scientific">Lasiosphaeris hirsuta</name>
    <dbReference type="NCBI Taxonomy" id="260670"/>
    <lineage>
        <taxon>Eukaryota</taxon>
        <taxon>Fungi</taxon>
        <taxon>Dikarya</taxon>
        <taxon>Ascomycota</taxon>
        <taxon>Pezizomycotina</taxon>
        <taxon>Sordariomycetes</taxon>
        <taxon>Sordariomycetidae</taxon>
        <taxon>Sordariales</taxon>
        <taxon>Lasiosphaeriaceae</taxon>
        <taxon>Lasiosphaeris</taxon>
    </lineage>
</organism>
<gene>
    <name evidence="2" type="ORF">B0H67DRAFT_592113</name>
</gene>
<accession>A0AA39ZW62</accession>
<dbReference type="AlphaFoldDB" id="A0AA39ZW62"/>
<reference evidence="2" key="1">
    <citation type="submission" date="2023-06" db="EMBL/GenBank/DDBJ databases">
        <title>Genome-scale phylogeny and comparative genomics of the fungal order Sordariales.</title>
        <authorList>
            <consortium name="Lawrence Berkeley National Laboratory"/>
            <person name="Hensen N."/>
            <person name="Bonometti L."/>
            <person name="Westerberg I."/>
            <person name="Brannstrom I.O."/>
            <person name="Guillou S."/>
            <person name="Cros-Aarteil S."/>
            <person name="Calhoun S."/>
            <person name="Haridas S."/>
            <person name="Kuo A."/>
            <person name="Mondo S."/>
            <person name="Pangilinan J."/>
            <person name="Riley R."/>
            <person name="Labutti K."/>
            <person name="Andreopoulos B."/>
            <person name="Lipzen A."/>
            <person name="Chen C."/>
            <person name="Yanf M."/>
            <person name="Daum C."/>
            <person name="Ng V."/>
            <person name="Clum A."/>
            <person name="Steindorff A."/>
            <person name="Ohm R."/>
            <person name="Martin F."/>
            <person name="Silar P."/>
            <person name="Natvig D."/>
            <person name="Lalanne C."/>
            <person name="Gautier V."/>
            <person name="Ament-Velasquez S.L."/>
            <person name="Kruys A."/>
            <person name="Hutchinson M.I."/>
            <person name="Powell A.J."/>
            <person name="Barry K."/>
            <person name="Miller A.N."/>
            <person name="Grigoriev I.V."/>
            <person name="Debuchy R."/>
            <person name="Gladieux P."/>
            <person name="Thoren M.H."/>
            <person name="Johannesson H."/>
        </authorList>
    </citation>
    <scope>NUCLEOTIDE SEQUENCE</scope>
    <source>
        <strain evidence="2">SMH4607-1</strain>
    </source>
</reference>
<evidence type="ECO:0000313" key="2">
    <source>
        <dbReference type="EMBL" id="KAK0704700.1"/>
    </source>
</evidence>
<protein>
    <submittedName>
        <fullName evidence="2">Uncharacterized protein</fullName>
    </submittedName>
</protein>
<sequence length="86" mass="9245">MARFTGAWGSIGLTNIASVRSGLLKDMRLAMGWEMGATVLLGTADFICRRVYFEPPAELQCISKLIIYCVIISCCVLGGASLCGPR</sequence>
<keyword evidence="1" id="KW-1133">Transmembrane helix</keyword>
<feature type="transmembrane region" description="Helical" evidence="1">
    <location>
        <begin position="65"/>
        <end position="84"/>
    </location>
</feature>
<keyword evidence="3" id="KW-1185">Reference proteome</keyword>